<gene>
    <name evidence="1" type="ORF">J5Y09_18305</name>
</gene>
<proteinExistence type="predicted"/>
<sequence>MKPMILSFADANMAGFSWRWEFYVERKAKGFRLSARQVVCEDIPTVVDPVDGLRDGADIYRALDSMLCDVGYSLNQDDVPEISRRIAILDPKAADEFRRGQEILDARDEAEAARRASERDRKLAPFRSRIDAYVLRFSDAPFRNYGGNRRVFARAFIEQYVLENGRLPTGEHHIRVGGYSGGSHDFTDLHS</sequence>
<protein>
    <submittedName>
        <fullName evidence="1">Uncharacterized protein</fullName>
    </submittedName>
</protein>
<keyword evidence="2" id="KW-1185">Reference proteome</keyword>
<name>A0ABS4AWZ2_9PROT</name>
<comment type="caution">
    <text evidence="1">The sequence shown here is derived from an EMBL/GenBank/DDBJ whole genome shotgun (WGS) entry which is preliminary data.</text>
</comment>
<dbReference type="EMBL" id="JAGIYZ010000019">
    <property type="protein sequence ID" value="MBP0465885.1"/>
    <property type="molecule type" value="Genomic_DNA"/>
</dbReference>
<dbReference type="Proteomes" id="UP000680815">
    <property type="component" value="Unassembled WGS sequence"/>
</dbReference>
<accession>A0ABS4AWZ2</accession>
<dbReference type="RefSeq" id="WP_209353270.1">
    <property type="nucleotide sequence ID" value="NZ_JAGIYZ010000019.1"/>
</dbReference>
<evidence type="ECO:0000313" key="1">
    <source>
        <dbReference type="EMBL" id="MBP0465885.1"/>
    </source>
</evidence>
<reference evidence="1 2" key="1">
    <citation type="submission" date="2021-03" db="EMBL/GenBank/DDBJ databases">
        <authorList>
            <person name="So Y."/>
        </authorList>
    </citation>
    <scope>NUCLEOTIDE SEQUENCE [LARGE SCALE GENOMIC DNA]</scope>
    <source>
        <strain evidence="1 2">PWR1</strain>
    </source>
</reference>
<organism evidence="1 2">
    <name type="scientific">Roseomonas nitratireducens</name>
    <dbReference type="NCBI Taxonomy" id="2820810"/>
    <lineage>
        <taxon>Bacteria</taxon>
        <taxon>Pseudomonadati</taxon>
        <taxon>Pseudomonadota</taxon>
        <taxon>Alphaproteobacteria</taxon>
        <taxon>Acetobacterales</taxon>
        <taxon>Roseomonadaceae</taxon>
        <taxon>Roseomonas</taxon>
    </lineage>
</organism>
<evidence type="ECO:0000313" key="2">
    <source>
        <dbReference type="Proteomes" id="UP000680815"/>
    </source>
</evidence>